<gene>
    <name evidence="2" type="ORF">NAES01612_LOCUS16013</name>
</gene>
<organism evidence="2">
    <name type="scientific">Paramoeba aestuarina</name>
    <dbReference type="NCBI Taxonomy" id="180227"/>
    <lineage>
        <taxon>Eukaryota</taxon>
        <taxon>Amoebozoa</taxon>
        <taxon>Discosea</taxon>
        <taxon>Flabellinia</taxon>
        <taxon>Dactylopodida</taxon>
        <taxon>Paramoebidae</taxon>
        <taxon>Paramoeba</taxon>
    </lineage>
</organism>
<dbReference type="InterPro" id="IPR051026">
    <property type="entry name" value="PI/PC_transfer"/>
</dbReference>
<reference evidence="2" key="1">
    <citation type="submission" date="2021-01" db="EMBL/GenBank/DDBJ databases">
        <authorList>
            <person name="Corre E."/>
            <person name="Pelletier E."/>
            <person name="Niang G."/>
            <person name="Scheremetjew M."/>
            <person name="Finn R."/>
            <person name="Kale V."/>
            <person name="Holt S."/>
            <person name="Cochrane G."/>
            <person name="Meng A."/>
            <person name="Brown T."/>
            <person name="Cohen L."/>
        </authorList>
    </citation>
    <scope>NUCLEOTIDE SEQUENCE</scope>
    <source>
        <strain evidence="2">SoJaBio B1-5/56/2</strain>
    </source>
</reference>
<evidence type="ECO:0000313" key="2">
    <source>
        <dbReference type="EMBL" id="CAE2316019.1"/>
    </source>
</evidence>
<dbReference type="AlphaFoldDB" id="A0A7S4L5T1"/>
<dbReference type="PANTHER" id="PTHR45657">
    <property type="entry name" value="CRAL-TRIO DOMAIN-CONTAINING PROTEIN YKL091C-RELATED"/>
    <property type="match status" value="1"/>
</dbReference>
<dbReference type="InterPro" id="IPR036865">
    <property type="entry name" value="CRAL-TRIO_dom_sf"/>
</dbReference>
<dbReference type="SUPFAM" id="SSF52087">
    <property type="entry name" value="CRAL/TRIO domain"/>
    <property type="match status" value="1"/>
</dbReference>
<feature type="domain" description="CRAL-TRIO" evidence="1">
    <location>
        <begin position="1"/>
        <end position="78"/>
    </location>
</feature>
<dbReference type="InterPro" id="IPR001251">
    <property type="entry name" value="CRAL-TRIO_dom"/>
</dbReference>
<dbReference type="CDD" id="cd00170">
    <property type="entry name" value="SEC14"/>
    <property type="match status" value="1"/>
</dbReference>
<protein>
    <recommendedName>
        <fullName evidence="1">CRAL-TRIO domain-containing protein</fullName>
    </recommendedName>
</protein>
<dbReference type="PROSITE" id="PS50191">
    <property type="entry name" value="CRAL_TRIO"/>
    <property type="match status" value="1"/>
</dbReference>
<dbReference type="PANTHER" id="PTHR45657:SF1">
    <property type="entry name" value="CRAL-TRIO DOMAIN-CONTAINING PROTEIN YKL091C-RELATED"/>
    <property type="match status" value="1"/>
</dbReference>
<accession>A0A7S4L5T1</accession>
<name>A0A7S4L5T1_9EUKA</name>
<dbReference type="EMBL" id="HBKR01024378">
    <property type="protein sequence ID" value="CAE2316019.1"/>
    <property type="molecule type" value="Transcribed_RNA"/>
</dbReference>
<dbReference type="Pfam" id="PF00650">
    <property type="entry name" value="CRAL_TRIO"/>
    <property type="match status" value="1"/>
</dbReference>
<evidence type="ECO:0000259" key="1">
    <source>
        <dbReference type="PROSITE" id="PS50191"/>
    </source>
</evidence>
<proteinExistence type="predicted"/>
<sequence length="89" mass="9983">MSDVDNDQYPERLGSLVVVNAPKALAVSWAIIRSWLDKRTQQKIQILHGRDEYLPVLTAMIDEDVIPVEYGGKGENLKGKKEAQMGESE</sequence>
<dbReference type="Gene3D" id="3.40.525.10">
    <property type="entry name" value="CRAL-TRIO lipid binding domain"/>
    <property type="match status" value="1"/>
</dbReference>